<dbReference type="RefSeq" id="WP_344658304.1">
    <property type="nucleotide sequence ID" value="NZ_BAAAQM010000019.1"/>
</dbReference>
<keyword evidence="3" id="KW-1185">Reference proteome</keyword>
<gene>
    <name evidence="2" type="ORF">GCM10009838_37180</name>
</gene>
<dbReference type="Gene3D" id="1.40.20.10">
    <property type="entry name" value="CHAD domain"/>
    <property type="match status" value="1"/>
</dbReference>
<dbReference type="SMART" id="SM00880">
    <property type="entry name" value="CHAD"/>
    <property type="match status" value="1"/>
</dbReference>
<evidence type="ECO:0000313" key="2">
    <source>
        <dbReference type="EMBL" id="GAA1973803.1"/>
    </source>
</evidence>
<sequence>MSSALLTSLLAKAEKLEELEPAVRADEPDAVHQMRVAARTLRANLRTFADVLPDSGDLVGELAWLGDALGPAREAEVMAEVVLGLLARTPEDLVVGPVRERVEQVFGLDHESALTVVAETLDSERYHELVRALKAYAESAKPGRKPDLSKLHRKVRRRMRAALPMPHGPERDVAMHDARKATRRARYAAEALGHPSKPIKALADVLGEEHDRVVTATALTDLAAGANQAGENAFTYGVLLGLVRCDSRKFDKQVRKAWRKARKEL</sequence>
<evidence type="ECO:0000259" key="1">
    <source>
        <dbReference type="PROSITE" id="PS51708"/>
    </source>
</evidence>
<reference evidence="2 3" key="1">
    <citation type="journal article" date="2019" name="Int. J. Syst. Evol. Microbiol.">
        <title>The Global Catalogue of Microorganisms (GCM) 10K type strain sequencing project: providing services to taxonomists for standard genome sequencing and annotation.</title>
        <authorList>
            <consortium name="The Broad Institute Genomics Platform"/>
            <consortium name="The Broad Institute Genome Sequencing Center for Infectious Disease"/>
            <person name="Wu L."/>
            <person name="Ma J."/>
        </authorList>
    </citation>
    <scope>NUCLEOTIDE SEQUENCE [LARGE SCALE GENOMIC DNA]</scope>
    <source>
        <strain evidence="2 3">JCM 16013</strain>
    </source>
</reference>
<dbReference type="InterPro" id="IPR007899">
    <property type="entry name" value="CHAD_dom"/>
</dbReference>
<evidence type="ECO:0000313" key="3">
    <source>
        <dbReference type="Proteomes" id="UP001499854"/>
    </source>
</evidence>
<dbReference type="EMBL" id="BAAAQM010000019">
    <property type="protein sequence ID" value="GAA1973803.1"/>
    <property type="molecule type" value="Genomic_DNA"/>
</dbReference>
<dbReference type="Pfam" id="PF05235">
    <property type="entry name" value="CHAD"/>
    <property type="match status" value="1"/>
</dbReference>
<dbReference type="Proteomes" id="UP001499854">
    <property type="component" value="Unassembled WGS sequence"/>
</dbReference>
<accession>A0ABN2RRS0</accession>
<dbReference type="PANTHER" id="PTHR39339">
    <property type="entry name" value="SLR1444 PROTEIN"/>
    <property type="match status" value="1"/>
</dbReference>
<comment type="caution">
    <text evidence="2">The sequence shown here is derived from an EMBL/GenBank/DDBJ whole genome shotgun (WGS) entry which is preliminary data.</text>
</comment>
<proteinExistence type="predicted"/>
<protein>
    <recommendedName>
        <fullName evidence="1">CHAD domain-containing protein</fullName>
    </recommendedName>
</protein>
<dbReference type="PANTHER" id="PTHR39339:SF1">
    <property type="entry name" value="CHAD DOMAIN-CONTAINING PROTEIN"/>
    <property type="match status" value="1"/>
</dbReference>
<dbReference type="InterPro" id="IPR038186">
    <property type="entry name" value="CHAD_dom_sf"/>
</dbReference>
<name>A0ABN2RRS0_9ACTN</name>
<organism evidence="2 3">
    <name type="scientific">Catenulispora subtropica</name>
    <dbReference type="NCBI Taxonomy" id="450798"/>
    <lineage>
        <taxon>Bacteria</taxon>
        <taxon>Bacillati</taxon>
        <taxon>Actinomycetota</taxon>
        <taxon>Actinomycetes</taxon>
        <taxon>Catenulisporales</taxon>
        <taxon>Catenulisporaceae</taxon>
        <taxon>Catenulispora</taxon>
    </lineage>
</organism>
<dbReference type="PROSITE" id="PS51708">
    <property type="entry name" value="CHAD"/>
    <property type="match status" value="1"/>
</dbReference>
<feature type="domain" description="CHAD" evidence="1">
    <location>
        <begin position="1"/>
        <end position="259"/>
    </location>
</feature>